<keyword evidence="2" id="KW-0812">Transmembrane</keyword>
<feature type="compositionally biased region" description="Polar residues" evidence="1">
    <location>
        <begin position="620"/>
        <end position="635"/>
    </location>
</feature>
<feature type="transmembrane region" description="Helical" evidence="2">
    <location>
        <begin position="35"/>
        <end position="54"/>
    </location>
</feature>
<dbReference type="AlphaFoldDB" id="A0A4Y9ZT76"/>
<dbReference type="Proteomes" id="UP000298061">
    <property type="component" value="Unassembled WGS sequence"/>
</dbReference>
<organism evidence="3 4">
    <name type="scientific">Hericium alpestre</name>
    <dbReference type="NCBI Taxonomy" id="135208"/>
    <lineage>
        <taxon>Eukaryota</taxon>
        <taxon>Fungi</taxon>
        <taxon>Dikarya</taxon>
        <taxon>Basidiomycota</taxon>
        <taxon>Agaricomycotina</taxon>
        <taxon>Agaricomycetes</taxon>
        <taxon>Russulales</taxon>
        <taxon>Hericiaceae</taxon>
        <taxon>Hericium</taxon>
    </lineage>
</organism>
<evidence type="ECO:0000313" key="3">
    <source>
        <dbReference type="EMBL" id="TFY77454.1"/>
    </source>
</evidence>
<feature type="transmembrane region" description="Helical" evidence="2">
    <location>
        <begin position="104"/>
        <end position="123"/>
    </location>
</feature>
<keyword evidence="2" id="KW-0472">Membrane</keyword>
<protein>
    <submittedName>
        <fullName evidence="3">Uncharacterized protein</fullName>
    </submittedName>
</protein>
<name>A0A4Y9ZT76_9AGAM</name>
<dbReference type="OrthoDB" id="2564696at2759"/>
<feature type="transmembrane region" description="Helical" evidence="2">
    <location>
        <begin position="235"/>
        <end position="254"/>
    </location>
</feature>
<evidence type="ECO:0000256" key="1">
    <source>
        <dbReference type="SAM" id="MobiDB-lite"/>
    </source>
</evidence>
<gene>
    <name evidence="3" type="ORF">EWM64_g6558</name>
</gene>
<keyword evidence="4" id="KW-1185">Reference proteome</keyword>
<feature type="transmembrane region" description="Helical" evidence="2">
    <location>
        <begin position="61"/>
        <end position="84"/>
    </location>
</feature>
<feature type="region of interest" description="Disordered" evidence="1">
    <location>
        <begin position="620"/>
        <end position="639"/>
    </location>
</feature>
<accession>A0A4Y9ZT76</accession>
<evidence type="ECO:0000313" key="4">
    <source>
        <dbReference type="Proteomes" id="UP000298061"/>
    </source>
</evidence>
<dbReference type="STRING" id="135208.A0A4Y9ZT76"/>
<feature type="transmembrane region" description="Helical" evidence="2">
    <location>
        <begin position="206"/>
        <end position="223"/>
    </location>
</feature>
<comment type="caution">
    <text evidence="3">The sequence shown here is derived from an EMBL/GenBank/DDBJ whole genome shotgun (WGS) entry which is preliminary data.</text>
</comment>
<feature type="region of interest" description="Disordered" evidence="1">
    <location>
        <begin position="697"/>
        <end position="811"/>
    </location>
</feature>
<reference evidence="3 4" key="1">
    <citation type="submission" date="2019-02" db="EMBL/GenBank/DDBJ databases">
        <title>Genome sequencing of the rare red list fungi Hericium alpestre (H. flagellum).</title>
        <authorList>
            <person name="Buettner E."/>
            <person name="Kellner H."/>
        </authorList>
    </citation>
    <scope>NUCLEOTIDE SEQUENCE [LARGE SCALE GENOMIC DNA]</scope>
    <source>
        <strain evidence="3 4">DSM 108284</strain>
    </source>
</reference>
<proteinExistence type="predicted"/>
<sequence>MQASSPLTWRMGVYKFPTSLKLSNDGPIEHLLEDMPPISLGLLGFAALTFFLLMRRINFASVFLFSAVLMMFFAAILDISQGLVRGRRGVDNILALNLVTVREVFYSLAVGLRFLFFWAFAALPPRGEMESDIIPLVQDTSIHAILFKSTATHSACWTRWGILGHALKWTMLAMSIAVTVLQVVWRTVQMFNHSGSVFEAESAMEIIMSGILIIKLLLNTLIAETPSRLTTFLHYLPIFFALAINLGVGIGSLAEYAFSESLVGRFLVSVELYIAMLHMLISTFYPIRMSTHDLKRLSSFKALRLTGMDSVFGGPQGDNGASDTAYPNGPAGTAYPNGPAGTAYPNGPVDTVYPQHGSGAVSLHGGCRTGCKNITSMTPGRQGAVENDEEVKLWNKSEAELGNSPSVVERDIGMPWDQSPITPGAKQSPRWQDPFSTSVMASSPVVTNRPPDVSVESFVTPAPYRRYETDSPVYGLSGTMRGGDFSPSVSRNQFLPSFTTDSSSELDIILREQQALEKSIAALRLSPDPYQSRPDSGFSVQPSARDSGVLGPRSALGSESMRSELSLSNFPPPPGIRRASLVPEVPVIPFNPAQDQNDAGRYSVELLPPRMPAAMAESLKQTLPSSARNSENTITGRGIDSGIQFDVTSFIEGQKKRNSSLSAVKPPETDSDSEGLNSAMIVTVERQLSNARRAQAVRVNGGRLPPSQNFDRSRSPITDRSGASSPSIYQTKPASSMGTEQPEGPAGRSAPSSMLSPAITPAQLRRPQPVGRRKIGLPARPKLDISAPRVRSMDTADEEAYEKPRPAPSAM</sequence>
<dbReference type="EMBL" id="SFCI01000911">
    <property type="protein sequence ID" value="TFY77454.1"/>
    <property type="molecule type" value="Genomic_DNA"/>
</dbReference>
<keyword evidence="2" id="KW-1133">Transmembrane helix</keyword>
<feature type="region of interest" description="Disordered" evidence="1">
    <location>
        <begin position="526"/>
        <end position="572"/>
    </location>
</feature>
<feature type="transmembrane region" description="Helical" evidence="2">
    <location>
        <begin position="169"/>
        <end position="186"/>
    </location>
</feature>
<feature type="region of interest" description="Disordered" evidence="1">
    <location>
        <begin position="655"/>
        <end position="677"/>
    </location>
</feature>
<feature type="compositionally biased region" description="Polar residues" evidence="1">
    <location>
        <begin position="706"/>
        <end position="739"/>
    </location>
</feature>
<evidence type="ECO:0000256" key="2">
    <source>
        <dbReference type="SAM" id="Phobius"/>
    </source>
</evidence>